<dbReference type="Proteomes" id="UP000195208">
    <property type="component" value="Unassembled WGS sequence"/>
</dbReference>
<sequence>MKITHIIAIEHNHRHDSHNKKLKNQESNLIEIINSHCSVFNKEFDGVAKGDWTKSAMEELSKINTNLKSIAE</sequence>
<gene>
    <name evidence="1" type="ORF">B9M88_10515</name>
</gene>
<keyword evidence="2" id="KW-1185">Reference proteome</keyword>
<evidence type="ECO:0000313" key="2">
    <source>
        <dbReference type="Proteomes" id="UP000195208"/>
    </source>
</evidence>
<dbReference type="EMBL" id="NEFX01000021">
    <property type="protein sequence ID" value="OTW30347.1"/>
    <property type="molecule type" value="Genomic_DNA"/>
</dbReference>
<proteinExistence type="predicted"/>
<protein>
    <submittedName>
        <fullName evidence="1">Uncharacterized protein</fullName>
    </submittedName>
</protein>
<accession>A0ABX3Z0C9</accession>
<reference evidence="1 2" key="1">
    <citation type="submission" date="2017-04" db="EMBL/GenBank/DDBJ databases">
        <title>Staphylococcus agnetis, a potential pathogen in the broiler production.</title>
        <authorList>
            <person name="Poulsen L."/>
        </authorList>
    </citation>
    <scope>NUCLEOTIDE SEQUENCE [LARGE SCALE GENOMIC DNA]</scope>
    <source>
        <strain evidence="1 2">723_310714_2_2_spleen</strain>
    </source>
</reference>
<name>A0ABX3Z0C9_9STAP</name>
<evidence type="ECO:0000313" key="1">
    <source>
        <dbReference type="EMBL" id="OTW30347.1"/>
    </source>
</evidence>
<comment type="caution">
    <text evidence="1">The sequence shown here is derived from an EMBL/GenBank/DDBJ whole genome shotgun (WGS) entry which is preliminary data.</text>
</comment>
<organism evidence="1 2">
    <name type="scientific">Staphylococcus agnetis</name>
    <dbReference type="NCBI Taxonomy" id="985762"/>
    <lineage>
        <taxon>Bacteria</taxon>
        <taxon>Bacillati</taxon>
        <taxon>Bacillota</taxon>
        <taxon>Bacilli</taxon>
        <taxon>Bacillales</taxon>
        <taxon>Staphylococcaceae</taxon>
        <taxon>Staphylococcus</taxon>
    </lineage>
</organism>